<keyword evidence="11" id="KW-1185">Reference proteome</keyword>
<comment type="caution">
    <text evidence="10">The sequence shown here is derived from an EMBL/GenBank/DDBJ whole genome shotgun (WGS) entry which is preliminary data.</text>
</comment>
<dbReference type="Gene3D" id="3.40.30.10">
    <property type="entry name" value="Glutaredoxin"/>
    <property type="match status" value="1"/>
</dbReference>
<dbReference type="InterPro" id="IPR033954">
    <property type="entry name" value="DiS-bond_Isoase_DsbC/G"/>
</dbReference>
<protein>
    <recommendedName>
        <fullName evidence="7">Thiol:disulfide interchange protein</fullName>
    </recommendedName>
</protein>
<dbReference type="RefSeq" id="WP_050657125.1">
    <property type="nucleotide sequence ID" value="NZ_JBLXEP010000013.1"/>
</dbReference>
<keyword evidence="3 7" id="KW-0732">Signal</keyword>
<dbReference type="STRING" id="584787.GCA_001247655_00038"/>
<dbReference type="InterPro" id="IPR051470">
    <property type="entry name" value="Thiol:disulfide_interchange"/>
</dbReference>
<evidence type="ECO:0000259" key="8">
    <source>
        <dbReference type="Pfam" id="PF10411"/>
    </source>
</evidence>
<dbReference type="Gene3D" id="3.10.450.70">
    <property type="entry name" value="Disulphide bond isomerase, DsbC/G, N-terminal"/>
    <property type="match status" value="1"/>
</dbReference>
<dbReference type="Pfam" id="PF13098">
    <property type="entry name" value="Thioredoxin_2"/>
    <property type="match status" value="1"/>
</dbReference>
<comment type="function">
    <text evidence="7">Required for disulfide bond formation in some periplasmic proteins. Acts by transferring its disulfide bond to other proteins and is reduced in the process.</text>
</comment>
<accession>A0A3N1P9V5</accession>
<dbReference type="InterPro" id="IPR012336">
    <property type="entry name" value="Thioredoxin-like_fold"/>
</dbReference>
<feature type="chain" id="PRO_5017850230" description="Thiol:disulfide interchange protein" evidence="7">
    <location>
        <begin position="22"/>
        <end position="262"/>
    </location>
</feature>
<evidence type="ECO:0000256" key="6">
    <source>
        <dbReference type="ARBA" id="ARBA00023284"/>
    </source>
</evidence>
<keyword evidence="6 7" id="KW-0676">Redox-active center</keyword>
<evidence type="ECO:0000259" key="9">
    <source>
        <dbReference type="Pfam" id="PF13098"/>
    </source>
</evidence>
<evidence type="ECO:0000256" key="5">
    <source>
        <dbReference type="ARBA" id="ARBA00023157"/>
    </source>
</evidence>
<proteinExistence type="inferred from homology"/>
<evidence type="ECO:0000256" key="1">
    <source>
        <dbReference type="ARBA" id="ARBA00004418"/>
    </source>
</evidence>
<dbReference type="InterPro" id="IPR036249">
    <property type="entry name" value="Thioredoxin-like_sf"/>
</dbReference>
<evidence type="ECO:0000256" key="3">
    <source>
        <dbReference type="ARBA" id="ARBA00022729"/>
    </source>
</evidence>
<dbReference type="PANTHER" id="PTHR35272:SF4">
    <property type="entry name" value="THIOL:DISULFIDE INTERCHANGE PROTEIN DSBG"/>
    <property type="match status" value="1"/>
</dbReference>
<reference evidence="10 11" key="1">
    <citation type="submission" date="2018-11" db="EMBL/GenBank/DDBJ databases">
        <title>Genomic Encyclopedia of Type Strains, Phase IV (KMG-IV): sequencing the most valuable type-strain genomes for metagenomic binning, comparative biology and taxonomic classification.</title>
        <authorList>
            <person name="Goeker M."/>
        </authorList>
    </citation>
    <scope>NUCLEOTIDE SEQUENCE [LARGE SCALE GENOMIC DNA]</scope>
    <source>
        <strain evidence="10 11">DSM 21945</strain>
    </source>
</reference>
<comment type="similarity">
    <text evidence="2 7">Belongs to the thioredoxin family. DsbC subfamily.</text>
</comment>
<dbReference type="NCBIfam" id="NF008657">
    <property type="entry name" value="PRK11657.1"/>
    <property type="match status" value="1"/>
</dbReference>
<dbReference type="EMBL" id="RJUL01000003">
    <property type="protein sequence ID" value="ROQ28784.1"/>
    <property type="molecule type" value="Genomic_DNA"/>
</dbReference>
<keyword evidence="5" id="KW-1015">Disulfide bond</keyword>
<organism evidence="10 11">
    <name type="scientific">Gallaecimonas pentaromativorans</name>
    <dbReference type="NCBI Taxonomy" id="584787"/>
    <lineage>
        <taxon>Bacteria</taxon>
        <taxon>Pseudomonadati</taxon>
        <taxon>Pseudomonadota</taxon>
        <taxon>Gammaproteobacteria</taxon>
        <taxon>Enterobacterales</taxon>
        <taxon>Gallaecimonadaceae</taxon>
        <taxon>Gallaecimonas</taxon>
    </lineage>
</organism>
<dbReference type="SUPFAM" id="SSF54423">
    <property type="entry name" value="DsbC/DsbG N-terminal domain-like"/>
    <property type="match status" value="1"/>
</dbReference>
<dbReference type="Proteomes" id="UP000268033">
    <property type="component" value="Unassembled WGS sequence"/>
</dbReference>
<dbReference type="OrthoDB" id="5298214at2"/>
<dbReference type="GO" id="GO:0042597">
    <property type="term" value="C:periplasmic space"/>
    <property type="evidence" value="ECO:0007669"/>
    <property type="project" value="UniProtKB-SubCell"/>
</dbReference>
<evidence type="ECO:0000313" key="10">
    <source>
        <dbReference type="EMBL" id="ROQ28784.1"/>
    </source>
</evidence>
<dbReference type="InterPro" id="IPR009094">
    <property type="entry name" value="DiS-bond_isomerase_DsbC/G_N_sf"/>
</dbReference>
<gene>
    <name evidence="10" type="ORF">EDC28_103379</name>
</gene>
<name>A0A3N1P9V5_9GAMM</name>
<dbReference type="PANTHER" id="PTHR35272">
    <property type="entry name" value="THIOL:DISULFIDE INTERCHANGE PROTEIN DSBC-RELATED"/>
    <property type="match status" value="1"/>
</dbReference>
<keyword evidence="4 7" id="KW-0574">Periplasm</keyword>
<dbReference type="SUPFAM" id="SSF52833">
    <property type="entry name" value="Thioredoxin-like"/>
    <property type="match status" value="1"/>
</dbReference>
<evidence type="ECO:0000313" key="11">
    <source>
        <dbReference type="Proteomes" id="UP000268033"/>
    </source>
</evidence>
<comment type="subcellular location">
    <subcellularLocation>
        <location evidence="1 7">Periplasm</location>
    </subcellularLocation>
</comment>
<feature type="domain" description="Disulphide bond isomerase DsbC/G N-terminal" evidence="8">
    <location>
        <begin position="31"/>
        <end position="88"/>
    </location>
</feature>
<dbReference type="CDD" id="cd03020">
    <property type="entry name" value="DsbA_DsbC_DsbG"/>
    <property type="match status" value="1"/>
</dbReference>
<feature type="signal peptide" evidence="7">
    <location>
        <begin position="1"/>
        <end position="21"/>
    </location>
</feature>
<evidence type="ECO:0000256" key="4">
    <source>
        <dbReference type="ARBA" id="ARBA00022764"/>
    </source>
</evidence>
<sequence>MVFKSAPVALLSALFVGQAMAASTSELPAPVKALTERGLEVVGTFAAPGGLTGYAGTVQGQPIAVYLTSDGKHVVVGNMLDENGKDLTSAPLDKLVNGPRNEAAWKKLPESGWVRDGKEDAPRIIYMFDDPECPYCHKFWKEARPWVDAGKVQIRHVMVGIITRNSPDEAAVILASKDPAALLAKHEQNYRGEGKNQLDASKVPQSAHDKVQANAELMQELGLSATPAIFYQKPDGSIGLLSGAPQGPLMEEVMGGPMPKGK</sequence>
<dbReference type="Pfam" id="PF10411">
    <property type="entry name" value="DsbC_N"/>
    <property type="match status" value="1"/>
</dbReference>
<feature type="domain" description="Thioredoxin-like fold" evidence="9">
    <location>
        <begin position="119"/>
        <end position="235"/>
    </location>
</feature>
<evidence type="ECO:0000256" key="2">
    <source>
        <dbReference type="ARBA" id="ARBA00009813"/>
    </source>
</evidence>
<dbReference type="InterPro" id="IPR018950">
    <property type="entry name" value="DiS-bond_isomerase_DsbC/G_N"/>
</dbReference>
<evidence type="ECO:0000256" key="7">
    <source>
        <dbReference type="RuleBase" id="RU364038"/>
    </source>
</evidence>
<dbReference type="AlphaFoldDB" id="A0A3N1P9V5"/>